<gene>
    <name evidence="1" type="ORF">rCG_24373</name>
</gene>
<dbReference type="AlphaFoldDB" id="A6K5F4"/>
<evidence type="ECO:0000313" key="2">
    <source>
        <dbReference type="Proteomes" id="UP000234681"/>
    </source>
</evidence>
<evidence type="ECO:0000313" key="1">
    <source>
        <dbReference type="EMBL" id="EDL99463.1"/>
    </source>
</evidence>
<proteinExistence type="predicted"/>
<dbReference type="EMBL" id="CH474020">
    <property type="protein sequence ID" value="EDL99463.1"/>
    <property type="molecule type" value="Genomic_DNA"/>
</dbReference>
<reference evidence="2" key="1">
    <citation type="submission" date="2005-09" db="EMBL/GenBank/DDBJ databases">
        <authorList>
            <person name="Mural R.J."/>
            <person name="Li P.W."/>
            <person name="Adams M.D."/>
            <person name="Amanatides P.G."/>
            <person name="Baden-Tillson H."/>
            <person name="Barnstead M."/>
            <person name="Chin S.H."/>
            <person name="Dew I."/>
            <person name="Evans C.A."/>
            <person name="Ferriera S."/>
            <person name="Flanigan M."/>
            <person name="Fosler C."/>
            <person name="Glodek A."/>
            <person name="Gu Z."/>
            <person name="Holt R.A."/>
            <person name="Jennings D."/>
            <person name="Kraft C.L."/>
            <person name="Lu F."/>
            <person name="Nguyen T."/>
            <person name="Nusskern D.R."/>
            <person name="Pfannkoch C.M."/>
            <person name="Sitter C."/>
            <person name="Sutton G.G."/>
            <person name="Venter J.C."/>
            <person name="Wang Z."/>
            <person name="Woodage T."/>
            <person name="Zheng X.H."/>
            <person name="Zhong F."/>
        </authorList>
    </citation>
    <scope>NUCLEOTIDE SEQUENCE [LARGE SCALE GENOMIC DNA]</scope>
    <source>
        <strain>BN</strain>
        <strain evidence="2">Sprague-Dawley</strain>
    </source>
</reference>
<organism evidence="1 2">
    <name type="scientific">Rattus norvegicus</name>
    <name type="common">Rat</name>
    <dbReference type="NCBI Taxonomy" id="10116"/>
    <lineage>
        <taxon>Eukaryota</taxon>
        <taxon>Metazoa</taxon>
        <taxon>Chordata</taxon>
        <taxon>Craniata</taxon>
        <taxon>Vertebrata</taxon>
        <taxon>Euteleostomi</taxon>
        <taxon>Mammalia</taxon>
        <taxon>Eutheria</taxon>
        <taxon>Euarchontoglires</taxon>
        <taxon>Glires</taxon>
        <taxon>Rodentia</taxon>
        <taxon>Myomorpha</taxon>
        <taxon>Muroidea</taxon>
        <taxon>Muridae</taxon>
        <taxon>Murinae</taxon>
        <taxon>Rattus</taxon>
    </lineage>
</organism>
<name>A6K5F4_RAT</name>
<accession>A6K5F4</accession>
<protein>
    <submittedName>
        <fullName evidence="1">RCG24373</fullName>
    </submittedName>
</protein>
<dbReference type="Proteomes" id="UP000234681">
    <property type="component" value="Chromosome 4"/>
</dbReference>
<sequence length="56" mass="6212">MSGVTSLSIQLSVFLLQRKAKLLIPAGNSSQIQRHFKIGTDLLHILNVVWLVENIA</sequence>